<dbReference type="PROSITE" id="PS50127">
    <property type="entry name" value="UBC_2"/>
    <property type="match status" value="1"/>
</dbReference>
<sequence>MADSGAPKRPVRQTEKLLSALQALNDNPLPFVRDLQLGFVDGVNELTGILIGPNNSDYAGGHFRFSMRFPPQYPFNPPDFFIVTAICHPNVNSRFGTACLDALWSTYDPHMPLKVLLTELHNLLAEPNYDVPVDNDILEKTREKAREWTQSFAQPLQ</sequence>
<organism evidence="2 4">
    <name type="scientific">Adineta steineri</name>
    <dbReference type="NCBI Taxonomy" id="433720"/>
    <lineage>
        <taxon>Eukaryota</taxon>
        <taxon>Metazoa</taxon>
        <taxon>Spiralia</taxon>
        <taxon>Gnathifera</taxon>
        <taxon>Rotifera</taxon>
        <taxon>Eurotatoria</taxon>
        <taxon>Bdelloidea</taxon>
        <taxon>Adinetida</taxon>
        <taxon>Adinetidae</taxon>
        <taxon>Adineta</taxon>
    </lineage>
</organism>
<accession>A0A813UEY1</accession>
<dbReference type="InterPro" id="IPR016135">
    <property type="entry name" value="UBQ-conjugating_enzyme/RWD"/>
</dbReference>
<dbReference type="InterPro" id="IPR000608">
    <property type="entry name" value="UBC"/>
</dbReference>
<feature type="domain" description="UBC core" evidence="1">
    <location>
        <begin position="12"/>
        <end position="157"/>
    </location>
</feature>
<gene>
    <name evidence="2" type="ORF">JYZ213_LOCUS6610</name>
    <name evidence="3" type="ORF">OXD698_LOCUS16039</name>
</gene>
<dbReference type="SUPFAM" id="SSF54495">
    <property type="entry name" value="UBC-like"/>
    <property type="match status" value="1"/>
</dbReference>
<dbReference type="EMBL" id="CAJNOG010000042">
    <property type="protein sequence ID" value="CAF0826729.1"/>
    <property type="molecule type" value="Genomic_DNA"/>
</dbReference>
<dbReference type="SMART" id="SM00212">
    <property type="entry name" value="UBCc"/>
    <property type="match status" value="1"/>
</dbReference>
<proteinExistence type="predicted"/>
<comment type="caution">
    <text evidence="2">The sequence shown here is derived from an EMBL/GenBank/DDBJ whole genome shotgun (WGS) entry which is preliminary data.</text>
</comment>
<dbReference type="Proteomes" id="UP000663844">
    <property type="component" value="Unassembled WGS sequence"/>
</dbReference>
<evidence type="ECO:0000313" key="3">
    <source>
        <dbReference type="EMBL" id="CAF3761378.1"/>
    </source>
</evidence>
<reference evidence="2" key="1">
    <citation type="submission" date="2021-02" db="EMBL/GenBank/DDBJ databases">
        <authorList>
            <person name="Nowell W R."/>
        </authorList>
    </citation>
    <scope>NUCLEOTIDE SEQUENCE</scope>
</reference>
<dbReference type="Proteomes" id="UP000663845">
    <property type="component" value="Unassembled WGS sequence"/>
</dbReference>
<evidence type="ECO:0000313" key="4">
    <source>
        <dbReference type="Proteomes" id="UP000663845"/>
    </source>
</evidence>
<protein>
    <recommendedName>
        <fullName evidence="1">UBC core domain-containing protein</fullName>
    </recommendedName>
</protein>
<dbReference type="PANTHER" id="PTHR24068">
    <property type="entry name" value="UBIQUITIN-CONJUGATING ENZYME E2"/>
    <property type="match status" value="1"/>
</dbReference>
<dbReference type="AlphaFoldDB" id="A0A813UEY1"/>
<dbReference type="Pfam" id="PF00179">
    <property type="entry name" value="UQ_con"/>
    <property type="match status" value="1"/>
</dbReference>
<evidence type="ECO:0000313" key="2">
    <source>
        <dbReference type="EMBL" id="CAF0826729.1"/>
    </source>
</evidence>
<name>A0A813UEY1_9BILA</name>
<dbReference type="Gene3D" id="3.10.110.10">
    <property type="entry name" value="Ubiquitin Conjugating Enzyme"/>
    <property type="match status" value="1"/>
</dbReference>
<dbReference type="EMBL" id="CAJOAZ010001081">
    <property type="protein sequence ID" value="CAF3761378.1"/>
    <property type="molecule type" value="Genomic_DNA"/>
</dbReference>
<evidence type="ECO:0000259" key="1">
    <source>
        <dbReference type="PROSITE" id="PS50127"/>
    </source>
</evidence>